<evidence type="ECO:0000256" key="2">
    <source>
        <dbReference type="ARBA" id="ARBA00004123"/>
    </source>
</evidence>
<sequence length="416" mass="47795">MAVQVVNERVVKEVESFWESDISRFLTEKHGSEIKWLLKILERFKKSECNSDYLIFEAKVVINRTWEKLNVGKWKDVPEELKQVYGIASFIQIIGLLHSNVPDAVEKSLEVTDLGILLGSPFRSLSLTRVADVLSKHVKESADENPNPTKKSGTSANVFDVQLQNELETLPCPSVEYFRKNHFTQNRPVKLTGCIDHWPALNLWKDLDYIVKKAGCRTVPIEIGKHYADESYSQKLMKISDFVKDFIREDAEKVGYLAQHQLFDQVPELRRDILEPDYCALTEKSEHSAGETEINAWFGPKGTVSPLHFDPKHNLLCQVVGTKKIVLHPQSDSEYLYPHEGTLLFNTSQVDVENPDYDKFPEYKRTVQKQCILRPGEMLYIPPRYWHHATVHWQPVETIGNSRANGENSVSDDRSD</sequence>
<comment type="caution">
    <text evidence="8">The sequence shown here is derived from an EMBL/GenBank/DDBJ whole genome shotgun (WGS) entry which is preliminary data.</text>
</comment>
<dbReference type="Proteomes" id="UP001359485">
    <property type="component" value="Unassembled WGS sequence"/>
</dbReference>
<gene>
    <name evidence="8" type="ORF">RUM44_004390</name>
</gene>
<evidence type="ECO:0000259" key="7">
    <source>
        <dbReference type="PROSITE" id="PS51184"/>
    </source>
</evidence>
<dbReference type="PANTHER" id="PTHR12461:SF106">
    <property type="entry name" value="BIFUNCTIONAL PEPTIDASE AND ARGINYL-HYDROXYLASE JMJD5"/>
    <property type="match status" value="1"/>
</dbReference>
<evidence type="ECO:0000256" key="4">
    <source>
        <dbReference type="ARBA" id="ARBA00023002"/>
    </source>
</evidence>
<dbReference type="Pfam" id="PF13621">
    <property type="entry name" value="Cupin_8"/>
    <property type="match status" value="1"/>
</dbReference>
<evidence type="ECO:0000256" key="1">
    <source>
        <dbReference type="ARBA" id="ARBA00001954"/>
    </source>
</evidence>
<keyword evidence="5" id="KW-0408">Iron</keyword>
<dbReference type="PANTHER" id="PTHR12461">
    <property type="entry name" value="HYPOXIA-INDUCIBLE FACTOR 1 ALPHA INHIBITOR-RELATED"/>
    <property type="match status" value="1"/>
</dbReference>
<name>A0ABR1B4D5_POLSC</name>
<dbReference type="InterPro" id="IPR003347">
    <property type="entry name" value="JmjC_dom"/>
</dbReference>
<dbReference type="SUPFAM" id="SSF51197">
    <property type="entry name" value="Clavaminate synthase-like"/>
    <property type="match status" value="1"/>
</dbReference>
<proteinExistence type="predicted"/>
<comment type="subcellular location">
    <subcellularLocation>
        <location evidence="2">Nucleus</location>
    </subcellularLocation>
</comment>
<keyword evidence="9" id="KW-1185">Reference proteome</keyword>
<protein>
    <recommendedName>
        <fullName evidence="7">JmjC domain-containing protein</fullName>
    </recommendedName>
</protein>
<keyword evidence="3" id="KW-0479">Metal-binding</keyword>
<evidence type="ECO:0000313" key="9">
    <source>
        <dbReference type="Proteomes" id="UP001359485"/>
    </source>
</evidence>
<evidence type="ECO:0000313" key="8">
    <source>
        <dbReference type="EMBL" id="KAK6633783.1"/>
    </source>
</evidence>
<keyword evidence="4" id="KW-0560">Oxidoreductase</keyword>
<dbReference type="PROSITE" id="PS51184">
    <property type="entry name" value="JMJC"/>
    <property type="match status" value="1"/>
</dbReference>
<evidence type="ECO:0000256" key="3">
    <source>
        <dbReference type="ARBA" id="ARBA00022723"/>
    </source>
</evidence>
<accession>A0ABR1B4D5</accession>
<dbReference type="Gene3D" id="2.60.120.650">
    <property type="entry name" value="Cupin"/>
    <property type="match status" value="1"/>
</dbReference>
<feature type="domain" description="JmjC" evidence="7">
    <location>
        <begin position="255"/>
        <end position="416"/>
    </location>
</feature>
<organism evidence="8 9">
    <name type="scientific">Polyplax serrata</name>
    <name type="common">Common mouse louse</name>
    <dbReference type="NCBI Taxonomy" id="468196"/>
    <lineage>
        <taxon>Eukaryota</taxon>
        <taxon>Metazoa</taxon>
        <taxon>Ecdysozoa</taxon>
        <taxon>Arthropoda</taxon>
        <taxon>Hexapoda</taxon>
        <taxon>Insecta</taxon>
        <taxon>Pterygota</taxon>
        <taxon>Neoptera</taxon>
        <taxon>Paraneoptera</taxon>
        <taxon>Psocodea</taxon>
        <taxon>Troctomorpha</taxon>
        <taxon>Phthiraptera</taxon>
        <taxon>Anoplura</taxon>
        <taxon>Polyplacidae</taxon>
        <taxon>Polyplax</taxon>
    </lineage>
</organism>
<comment type="cofactor">
    <cofactor evidence="1">
        <name>Fe(2+)</name>
        <dbReference type="ChEBI" id="CHEBI:29033"/>
    </cofactor>
</comment>
<dbReference type="EMBL" id="JAWJWF010000004">
    <property type="protein sequence ID" value="KAK6633783.1"/>
    <property type="molecule type" value="Genomic_DNA"/>
</dbReference>
<keyword evidence="6" id="KW-0539">Nucleus</keyword>
<dbReference type="InterPro" id="IPR041667">
    <property type="entry name" value="Cupin_8"/>
</dbReference>
<evidence type="ECO:0000256" key="5">
    <source>
        <dbReference type="ARBA" id="ARBA00023004"/>
    </source>
</evidence>
<dbReference type="SMART" id="SM00558">
    <property type="entry name" value="JmjC"/>
    <property type="match status" value="1"/>
</dbReference>
<reference evidence="8 9" key="1">
    <citation type="submission" date="2023-09" db="EMBL/GenBank/DDBJ databases">
        <title>Genomes of two closely related lineages of the louse Polyplax serrata with different host specificities.</title>
        <authorList>
            <person name="Martinu J."/>
            <person name="Tarabai H."/>
            <person name="Stefka J."/>
            <person name="Hypsa V."/>
        </authorList>
    </citation>
    <scope>NUCLEOTIDE SEQUENCE [LARGE SCALE GENOMIC DNA]</scope>
    <source>
        <strain evidence="8">98ZLc_SE</strain>
    </source>
</reference>
<evidence type="ECO:0000256" key="6">
    <source>
        <dbReference type="ARBA" id="ARBA00023242"/>
    </source>
</evidence>